<evidence type="ECO:0000256" key="1">
    <source>
        <dbReference type="SAM" id="MobiDB-lite"/>
    </source>
</evidence>
<proteinExistence type="predicted"/>
<comment type="caution">
    <text evidence="3">The sequence shown here is derived from an EMBL/GenBank/DDBJ whole genome shotgun (WGS) entry which is preliminary data.</text>
</comment>
<dbReference type="Proteomes" id="UP000252249">
    <property type="component" value="Unassembled WGS sequence"/>
</dbReference>
<gene>
    <name evidence="3" type="ORF">DU428_10570</name>
</gene>
<feature type="transmembrane region" description="Helical" evidence="2">
    <location>
        <begin position="47"/>
        <end position="68"/>
    </location>
</feature>
<evidence type="ECO:0000256" key="2">
    <source>
        <dbReference type="SAM" id="Phobius"/>
    </source>
</evidence>
<keyword evidence="2" id="KW-1133">Transmembrane helix</keyword>
<keyword evidence="4" id="KW-1185">Reference proteome</keyword>
<dbReference type="EMBL" id="QPIG01000004">
    <property type="protein sequence ID" value="RCU56790.1"/>
    <property type="molecule type" value="Genomic_DNA"/>
</dbReference>
<keyword evidence="2" id="KW-0812">Transmembrane</keyword>
<evidence type="ECO:0000313" key="3">
    <source>
        <dbReference type="EMBL" id="RCU56790.1"/>
    </source>
</evidence>
<feature type="region of interest" description="Disordered" evidence="1">
    <location>
        <begin position="1"/>
        <end position="27"/>
    </location>
</feature>
<reference evidence="3 4" key="1">
    <citation type="submission" date="2018-07" db="EMBL/GenBank/DDBJ databases">
        <title>Oceanihabitans testaceum sp. nov., isolated from marine sediment.</title>
        <authorList>
            <person name="Li C.-M."/>
        </authorList>
    </citation>
    <scope>NUCLEOTIDE SEQUENCE [LARGE SCALE GENOMIC DNA]</scope>
    <source>
        <strain evidence="3 4">S9-10</strain>
    </source>
</reference>
<dbReference type="AlphaFoldDB" id="A0A368P3D7"/>
<dbReference type="RefSeq" id="WP_113966329.1">
    <property type="nucleotide sequence ID" value="NZ_JAWVXR010000004.1"/>
</dbReference>
<evidence type="ECO:0000313" key="4">
    <source>
        <dbReference type="Proteomes" id="UP000252249"/>
    </source>
</evidence>
<protein>
    <submittedName>
        <fullName evidence="3">Uncharacterized protein</fullName>
    </submittedName>
</protein>
<name>A0A368P3D7_9FLAO</name>
<accession>A0A368P3D7</accession>
<sequence length="72" mass="8473">MNLFNQRKNRKFNFPSKQKREEELSQKESLASQWDEIRSTSKRKGSVFSSLPVMVMFLIAVLILLYVLGSYE</sequence>
<dbReference type="OrthoDB" id="1452283at2"/>
<organism evidence="3 4">
    <name type="scientific">Oceanihabitans sediminis</name>
    <dbReference type="NCBI Taxonomy" id="1812012"/>
    <lineage>
        <taxon>Bacteria</taxon>
        <taxon>Pseudomonadati</taxon>
        <taxon>Bacteroidota</taxon>
        <taxon>Flavobacteriia</taxon>
        <taxon>Flavobacteriales</taxon>
        <taxon>Flavobacteriaceae</taxon>
        <taxon>Oceanihabitans</taxon>
    </lineage>
</organism>
<keyword evidence="2" id="KW-0472">Membrane</keyword>